<evidence type="ECO:0000313" key="4">
    <source>
        <dbReference type="Proteomes" id="UP000286680"/>
    </source>
</evidence>
<accession>A0AA94JDT5</accession>
<dbReference type="PROSITE" id="PS50975">
    <property type="entry name" value="ATP_GRASP"/>
    <property type="match status" value="1"/>
</dbReference>
<keyword evidence="4" id="KW-1185">Reference proteome</keyword>
<dbReference type="SUPFAM" id="SSF56059">
    <property type="entry name" value="Glutathione synthetase ATP-binding domain-like"/>
    <property type="match status" value="1"/>
</dbReference>
<gene>
    <name evidence="3" type="ORF">CWE23_03800</name>
</gene>
<organism evidence="3 4">
    <name type="scientific">Idiomarina aquatica</name>
    <dbReference type="NCBI Taxonomy" id="1327752"/>
    <lineage>
        <taxon>Bacteria</taxon>
        <taxon>Pseudomonadati</taxon>
        <taxon>Pseudomonadota</taxon>
        <taxon>Gammaproteobacteria</taxon>
        <taxon>Alteromonadales</taxon>
        <taxon>Idiomarinaceae</taxon>
        <taxon>Idiomarina</taxon>
    </lineage>
</organism>
<evidence type="ECO:0000259" key="2">
    <source>
        <dbReference type="PROSITE" id="PS50975"/>
    </source>
</evidence>
<sequence length="354" mass="40368">MSNTEQLSDSVVTELMQKIAEAYEQRCEQQKQRSQLLSLVLSQLNKLNKQQRIDILEYVSEHFPANELSEAYVRQAATVGAALHAAASFSECLTRATRRRQLSGFRNELELNGKARGYRFVNALGMKHPKPLTKPKPIERLELNQPAVLKPTNGSSSNGIYILSGDRITEVKTGENLPSEQALRERIDELLDTNVIRNNRWVLEEYIGDDVDGRPVPARDLKFYCFYGELGFVLEVDREHGGHYCEWMPDMTLAKTGRYQNKTFEGKGFTQQQAQQALAVSSAIPAPFMRIDFLRSENQFVFGEFTPRPGQYNAFNAQFDRYLGEHYLRAEARLQQDLIAGKSFDVFNKTVAKK</sequence>
<keyword evidence="1" id="KW-0067">ATP-binding</keyword>
<dbReference type="RefSeq" id="WP_126819534.1">
    <property type="nucleotide sequence ID" value="NZ_PIPS01000001.1"/>
</dbReference>
<dbReference type="InterPro" id="IPR029465">
    <property type="entry name" value="ATPgrasp_TupA"/>
</dbReference>
<evidence type="ECO:0000256" key="1">
    <source>
        <dbReference type="PROSITE-ProRule" id="PRU00409"/>
    </source>
</evidence>
<dbReference type="GO" id="GO:0005524">
    <property type="term" value="F:ATP binding"/>
    <property type="evidence" value="ECO:0007669"/>
    <property type="project" value="UniProtKB-UniRule"/>
</dbReference>
<keyword evidence="1" id="KW-0547">Nucleotide-binding</keyword>
<dbReference type="EMBL" id="PIPS01000001">
    <property type="protein sequence ID" value="RUO45154.1"/>
    <property type="molecule type" value="Genomic_DNA"/>
</dbReference>
<dbReference type="InterPro" id="IPR011761">
    <property type="entry name" value="ATP-grasp"/>
</dbReference>
<comment type="caution">
    <text evidence="3">The sequence shown here is derived from an EMBL/GenBank/DDBJ whole genome shotgun (WGS) entry which is preliminary data.</text>
</comment>
<dbReference type="GO" id="GO:0046872">
    <property type="term" value="F:metal ion binding"/>
    <property type="evidence" value="ECO:0007669"/>
    <property type="project" value="InterPro"/>
</dbReference>
<name>A0AA94JDT5_9GAMM</name>
<evidence type="ECO:0000313" key="3">
    <source>
        <dbReference type="EMBL" id="RUO45154.1"/>
    </source>
</evidence>
<dbReference type="AlphaFoldDB" id="A0AA94JDT5"/>
<dbReference type="Pfam" id="PF14305">
    <property type="entry name" value="ATPgrasp_TupA"/>
    <property type="match status" value="1"/>
</dbReference>
<protein>
    <recommendedName>
        <fullName evidence="2">ATP-grasp domain-containing protein</fullName>
    </recommendedName>
</protein>
<feature type="domain" description="ATP-grasp" evidence="2">
    <location>
        <begin position="118"/>
        <end position="336"/>
    </location>
</feature>
<proteinExistence type="predicted"/>
<reference evidence="4" key="1">
    <citation type="journal article" date="2018" name="Front. Microbiol.">
        <title>Genome-Based Analysis Reveals the Taxonomy and Diversity of the Family Idiomarinaceae.</title>
        <authorList>
            <person name="Liu Y."/>
            <person name="Lai Q."/>
            <person name="Shao Z."/>
        </authorList>
    </citation>
    <scope>NUCLEOTIDE SEQUENCE [LARGE SCALE GENOMIC DNA]</scope>
    <source>
        <strain evidence="4">SN-14</strain>
    </source>
</reference>
<dbReference type="Proteomes" id="UP000286680">
    <property type="component" value="Unassembled WGS sequence"/>
</dbReference>